<accession>A0A914BEX2</accession>
<feature type="region of interest" description="Disordered" evidence="2">
    <location>
        <begin position="834"/>
        <end position="902"/>
    </location>
</feature>
<feature type="compositionally biased region" description="Basic and acidic residues" evidence="2">
    <location>
        <begin position="98"/>
        <end position="129"/>
    </location>
</feature>
<evidence type="ECO:0000313" key="3">
    <source>
        <dbReference type="EnsemblMetazoa" id="XP_038074793.1"/>
    </source>
</evidence>
<feature type="region of interest" description="Disordered" evidence="2">
    <location>
        <begin position="399"/>
        <end position="427"/>
    </location>
</feature>
<feature type="coiled-coil region" evidence="1">
    <location>
        <begin position="272"/>
        <end position="306"/>
    </location>
</feature>
<dbReference type="OrthoDB" id="6288856at2759"/>
<feature type="compositionally biased region" description="Basic and acidic residues" evidence="2">
    <location>
        <begin position="1102"/>
        <end position="1123"/>
    </location>
</feature>
<feature type="region of interest" description="Disordered" evidence="2">
    <location>
        <begin position="218"/>
        <end position="254"/>
    </location>
</feature>
<feature type="compositionally biased region" description="Polar residues" evidence="2">
    <location>
        <begin position="1195"/>
        <end position="1211"/>
    </location>
</feature>
<feature type="region of interest" description="Disordered" evidence="2">
    <location>
        <begin position="488"/>
        <end position="534"/>
    </location>
</feature>
<evidence type="ECO:0000256" key="2">
    <source>
        <dbReference type="SAM" id="MobiDB-lite"/>
    </source>
</evidence>
<feature type="compositionally biased region" description="Polar residues" evidence="2">
    <location>
        <begin position="923"/>
        <end position="941"/>
    </location>
</feature>
<feature type="compositionally biased region" description="Basic and acidic residues" evidence="2">
    <location>
        <begin position="399"/>
        <end position="419"/>
    </location>
</feature>
<feature type="compositionally biased region" description="Polar residues" evidence="2">
    <location>
        <begin position="519"/>
        <end position="532"/>
    </location>
</feature>
<feature type="region of interest" description="Disordered" evidence="2">
    <location>
        <begin position="993"/>
        <end position="1165"/>
    </location>
</feature>
<feature type="coiled-coil region" evidence="1">
    <location>
        <begin position="674"/>
        <end position="761"/>
    </location>
</feature>
<feature type="compositionally biased region" description="Low complexity" evidence="2">
    <location>
        <begin position="357"/>
        <end position="371"/>
    </location>
</feature>
<feature type="region of interest" description="Disordered" evidence="2">
    <location>
        <begin position="311"/>
        <end position="375"/>
    </location>
</feature>
<name>A0A914BEX2_PATMI</name>
<feature type="region of interest" description="Disordered" evidence="2">
    <location>
        <begin position="1"/>
        <end position="186"/>
    </location>
</feature>
<dbReference type="OMA" id="DHDIFPV"/>
<dbReference type="Proteomes" id="UP000887568">
    <property type="component" value="Unplaced"/>
</dbReference>
<protein>
    <recommendedName>
        <fullName evidence="5">M-phase phosphoprotein 9</fullName>
    </recommendedName>
</protein>
<feature type="compositionally biased region" description="Low complexity" evidence="2">
    <location>
        <begin position="843"/>
        <end position="868"/>
    </location>
</feature>
<dbReference type="GO" id="GO:0005814">
    <property type="term" value="C:centriole"/>
    <property type="evidence" value="ECO:0007669"/>
    <property type="project" value="TreeGrafter"/>
</dbReference>
<feature type="compositionally biased region" description="Polar residues" evidence="2">
    <location>
        <begin position="1026"/>
        <end position="1042"/>
    </location>
</feature>
<dbReference type="RefSeq" id="XP_038074793.1">
    <property type="nucleotide sequence ID" value="XM_038218865.1"/>
</dbReference>
<proteinExistence type="predicted"/>
<evidence type="ECO:0008006" key="5">
    <source>
        <dbReference type="Google" id="ProtNLM"/>
    </source>
</evidence>
<dbReference type="PANTHER" id="PTHR14926">
    <property type="entry name" value="M-PHASE PHOSPHOPROTEIN 9"/>
    <property type="match status" value="1"/>
</dbReference>
<feature type="coiled-coil region" evidence="1">
    <location>
        <begin position="1219"/>
        <end position="1270"/>
    </location>
</feature>
<reference evidence="3" key="1">
    <citation type="submission" date="2022-11" db="UniProtKB">
        <authorList>
            <consortium name="EnsemblMetazoa"/>
        </authorList>
    </citation>
    <scope>IDENTIFICATION</scope>
</reference>
<feature type="compositionally biased region" description="Polar residues" evidence="2">
    <location>
        <begin position="593"/>
        <end position="607"/>
    </location>
</feature>
<feature type="compositionally biased region" description="Basic and acidic residues" evidence="2">
    <location>
        <begin position="1008"/>
        <end position="1024"/>
    </location>
</feature>
<evidence type="ECO:0000313" key="4">
    <source>
        <dbReference type="Proteomes" id="UP000887568"/>
    </source>
</evidence>
<feature type="compositionally biased region" description="Basic and acidic residues" evidence="2">
    <location>
        <begin position="327"/>
        <end position="336"/>
    </location>
</feature>
<feature type="compositionally biased region" description="Basic and acidic residues" evidence="2">
    <location>
        <begin position="554"/>
        <end position="563"/>
    </location>
</feature>
<evidence type="ECO:0000256" key="1">
    <source>
        <dbReference type="SAM" id="Coils"/>
    </source>
</evidence>
<dbReference type="InterPro" id="IPR026636">
    <property type="entry name" value="MPHOSPH9"/>
</dbReference>
<keyword evidence="4" id="KW-1185">Reference proteome</keyword>
<dbReference type="EnsemblMetazoa" id="XM_038218865.1">
    <property type="protein sequence ID" value="XP_038074793.1"/>
    <property type="gene ID" value="LOC119742699"/>
</dbReference>
<dbReference type="PANTHER" id="PTHR14926:SF1">
    <property type="entry name" value="M-PHASE PHOSPHOPROTEIN 9"/>
    <property type="match status" value="1"/>
</dbReference>
<feature type="compositionally biased region" description="Polar residues" evidence="2">
    <location>
        <begin position="886"/>
        <end position="897"/>
    </location>
</feature>
<feature type="compositionally biased region" description="Basic and acidic residues" evidence="2">
    <location>
        <begin position="145"/>
        <end position="163"/>
    </location>
</feature>
<feature type="compositionally biased region" description="Low complexity" evidence="2">
    <location>
        <begin position="1"/>
        <end position="13"/>
    </location>
</feature>
<feature type="region of interest" description="Disordered" evidence="2">
    <location>
        <begin position="1190"/>
        <end position="1211"/>
    </location>
</feature>
<feature type="region of interest" description="Disordered" evidence="2">
    <location>
        <begin position="554"/>
        <end position="618"/>
    </location>
</feature>
<feature type="region of interest" description="Disordered" evidence="2">
    <location>
        <begin position="921"/>
        <end position="969"/>
    </location>
</feature>
<sequence>MSSVTAQTQAQQAGNSKEQEEMDEDEMGTTDADTSSWESEPHTARSSRKYHPVKGEHTAVVSEDEDDDQEPLTNGGIPENHAFGDQELLSSQYLRKTFGLERSGKQDGQQGKKEGEKSGQTQEKPKDTGVRNGFQRDGQTSDDAGQDRSESENDDSLDQHQQDTEDIIEEIDLTKEPKPSMFGRGAPGMAQAKFVFMPSLGPFGSSPFGSLMTGLLSSDGDGFENDADVSSQSEAEEARLPRAKPQISPGLDRRGQQERWEHLFGMLEQQHRQQVILQREHHERQVQLLQAQLASLTQEQEDLITKQHQEPLGYGTKSAPDEASSEQGKHPEEARKQARRSPNGKDKNALSPSLTPSESSQQDTYSSSGDSEVTLEGSLADASETLMTTWSDVVEQKQAEKEITGQEEQSRVEMPERNLQEPQMLKSRGEDDRFLILQTHFAQQQRQLQEQYALQVKHMQRQWAELQTQQGQQQEVLRHLLSRQQERITQTHRDIQGVTQGNEGQEPGEEADSMDAERSTPTSDNTSTTYSDFTYWKQAEEDTYRALPDVSMEDAARGQEGHQPEMSAAVRSPNPNGQGSPDLAVQWPAAGSGQRSPHVSGQSSSPRRSGDDGNAGEDAQLTSSLRLNLREKHARHIADLKAYYDSEIQELQNKLTEAASLRDHSPDKVTRRTNQRLQDNCVRLEAALKSANSRIEDLENTVKALESRLGETYTSTDSSVANLEQKVNDLKQLCRHKELDMQSLEKRNRELQVSLDQAYQLQDVQAMDEHRDQKILKKVLNEYKALAEKHEVTKELLHDMETQLYESKAKIADLSRTLSHLEFEVKRMDLESSVVKRQSLPKSLSGTSLRSRTSPNTTSATVPAAVTSPDDRRSQDKNHTSGIAKDTNNLPDTSAANRSVEDRKFLRPSADYNILTGEKLVSESGSESLQFTSDTESLTQSEDNRANLSAPGRHSDLGVPFDTDMDEERPLSPMMKAARQMDIWKAEESMNAGDNQGLLRNGLNGMHVTEKPDDRAHRSTEHRHNQSANNSSQSYLVDTQSPRGRLDGGPLSQDSSIHIWPASDKGTQRSAVPPAPASQLGAALAHSSPKQLARQSLAKAIKPKDHDIFPVRGAKESPPETSKRGSPAAARQSFEKAPSSVRPRKSKESPRRQLFGDGKRSDNRRLVKGENIADFVLAKVRAGDVQTRADWEGLGSSSSQRSQTPKKQTETSLDIVQCLNDHQKKLDQLMMEKRQLETTLSHVPISGRVSRQTRQDEERLEQRLEHVTRELGSVRMLLRKYNALKSSI</sequence>
<dbReference type="GeneID" id="119742699"/>
<organism evidence="3 4">
    <name type="scientific">Patiria miniata</name>
    <name type="common">Bat star</name>
    <name type="synonym">Asterina miniata</name>
    <dbReference type="NCBI Taxonomy" id="46514"/>
    <lineage>
        <taxon>Eukaryota</taxon>
        <taxon>Metazoa</taxon>
        <taxon>Echinodermata</taxon>
        <taxon>Eleutherozoa</taxon>
        <taxon>Asterozoa</taxon>
        <taxon>Asteroidea</taxon>
        <taxon>Valvatacea</taxon>
        <taxon>Valvatida</taxon>
        <taxon>Asterinidae</taxon>
        <taxon>Patiria</taxon>
    </lineage>
</organism>
<feature type="compositionally biased region" description="Basic and acidic residues" evidence="2">
    <location>
        <begin position="869"/>
        <end position="879"/>
    </location>
</feature>
<keyword evidence="1" id="KW-0175">Coiled coil</keyword>